<dbReference type="SUPFAM" id="SSF51735">
    <property type="entry name" value="NAD(P)-binding Rossmann-fold domains"/>
    <property type="match status" value="1"/>
</dbReference>
<dbReference type="InterPro" id="IPR020843">
    <property type="entry name" value="ER"/>
</dbReference>
<comment type="caution">
    <text evidence="3">The sequence shown here is derived from an EMBL/GenBank/DDBJ whole genome shotgun (WGS) entry which is preliminary data.</text>
</comment>
<gene>
    <name evidence="3" type="ORF">KUTeg_018645</name>
</gene>
<evidence type="ECO:0000313" key="3">
    <source>
        <dbReference type="EMBL" id="KAJ8303722.1"/>
    </source>
</evidence>
<evidence type="ECO:0000259" key="2">
    <source>
        <dbReference type="SMART" id="SM00829"/>
    </source>
</evidence>
<evidence type="ECO:0000256" key="1">
    <source>
        <dbReference type="ARBA" id="ARBA00022857"/>
    </source>
</evidence>
<proteinExistence type="predicted"/>
<dbReference type="Proteomes" id="UP001217089">
    <property type="component" value="Unassembled WGS sequence"/>
</dbReference>
<dbReference type="Pfam" id="PF08240">
    <property type="entry name" value="ADH_N"/>
    <property type="match status" value="1"/>
</dbReference>
<dbReference type="InterPro" id="IPR036291">
    <property type="entry name" value="NAD(P)-bd_dom_sf"/>
</dbReference>
<evidence type="ECO:0000313" key="4">
    <source>
        <dbReference type="Proteomes" id="UP001217089"/>
    </source>
</evidence>
<protein>
    <recommendedName>
        <fullName evidence="2">Enoyl reductase (ER) domain-containing protein</fullName>
    </recommendedName>
</protein>
<name>A0ABQ9EIG0_TEGGR</name>
<dbReference type="EMBL" id="JARBDR010000908">
    <property type="protein sequence ID" value="KAJ8303722.1"/>
    <property type="molecule type" value="Genomic_DNA"/>
</dbReference>
<organism evidence="3 4">
    <name type="scientific">Tegillarca granosa</name>
    <name type="common">Malaysian cockle</name>
    <name type="synonym">Anadara granosa</name>
    <dbReference type="NCBI Taxonomy" id="220873"/>
    <lineage>
        <taxon>Eukaryota</taxon>
        <taxon>Metazoa</taxon>
        <taxon>Spiralia</taxon>
        <taxon>Lophotrochozoa</taxon>
        <taxon>Mollusca</taxon>
        <taxon>Bivalvia</taxon>
        <taxon>Autobranchia</taxon>
        <taxon>Pteriomorphia</taxon>
        <taxon>Arcoida</taxon>
        <taxon>Arcoidea</taxon>
        <taxon>Arcidae</taxon>
        <taxon>Tegillarca</taxon>
    </lineage>
</organism>
<accession>A0ABQ9EIG0</accession>
<keyword evidence="1" id="KW-0521">NADP</keyword>
<dbReference type="PANTHER" id="PTHR44154">
    <property type="entry name" value="QUINONE OXIDOREDUCTASE"/>
    <property type="match status" value="1"/>
</dbReference>
<dbReference type="InterPro" id="IPR051603">
    <property type="entry name" value="Zinc-ADH_QOR/CCCR"/>
</dbReference>
<feature type="domain" description="Enoyl reductase (ER)" evidence="2">
    <location>
        <begin position="11"/>
        <end position="281"/>
    </location>
</feature>
<dbReference type="CDD" id="cd08253">
    <property type="entry name" value="zeta_crystallin"/>
    <property type="match status" value="1"/>
</dbReference>
<dbReference type="PANTHER" id="PTHR44154:SF1">
    <property type="entry name" value="QUINONE OXIDOREDUCTASE"/>
    <property type="match status" value="1"/>
</dbReference>
<dbReference type="SMART" id="SM00829">
    <property type="entry name" value="PKS_ER"/>
    <property type="match status" value="1"/>
</dbReference>
<dbReference type="Gene3D" id="3.40.50.720">
    <property type="entry name" value="NAD(P)-binding Rossmann-like Domain"/>
    <property type="match status" value="1"/>
</dbReference>
<dbReference type="Gene3D" id="3.90.180.10">
    <property type="entry name" value="Medium-chain alcohol dehydrogenases, catalytic domain"/>
    <property type="match status" value="1"/>
</dbReference>
<dbReference type="InterPro" id="IPR013154">
    <property type="entry name" value="ADH-like_N"/>
</dbReference>
<dbReference type="InterPro" id="IPR013149">
    <property type="entry name" value="ADH-like_C"/>
</dbReference>
<dbReference type="InterPro" id="IPR011032">
    <property type="entry name" value="GroES-like_sf"/>
</dbReference>
<sequence>MRAIRVSKFGGEDVLKLEKNVPIPQPKEKQVLIKVFASGINPVDTYIRSGTYAVKPSLPYTPGADVAGVIESVGPGVQQYKKGDRVFTARTVSGGYAEYAVADVSTTQPLDDTLTFEQGAGIGVPYFTAYRAVRLVGKGKPGDTILVHGASGAVGLACVQIANSIGMTVIGTAGTEEGMDIVSNNGADIVINHREDRTNDHGPNLIIEMLANVNLETDMKIVVGNRGTVEEEWKQMHAGIQAGMKVGWLKPHIAKEYTLEQAASAHRDIINNSGSQGKLVIKI</sequence>
<dbReference type="Pfam" id="PF00107">
    <property type="entry name" value="ADH_zinc_N"/>
    <property type="match status" value="1"/>
</dbReference>
<dbReference type="SUPFAM" id="SSF50129">
    <property type="entry name" value="GroES-like"/>
    <property type="match status" value="1"/>
</dbReference>
<reference evidence="3 4" key="1">
    <citation type="submission" date="2022-12" db="EMBL/GenBank/DDBJ databases">
        <title>Chromosome-level genome of Tegillarca granosa.</title>
        <authorList>
            <person name="Kim J."/>
        </authorList>
    </citation>
    <scope>NUCLEOTIDE SEQUENCE [LARGE SCALE GENOMIC DNA]</scope>
    <source>
        <strain evidence="3">Teg-2019</strain>
        <tissue evidence="3">Adductor muscle</tissue>
    </source>
</reference>
<keyword evidence="4" id="KW-1185">Reference proteome</keyword>